<feature type="non-terminal residue" evidence="1">
    <location>
        <position position="44"/>
    </location>
</feature>
<reference evidence="1 2" key="1">
    <citation type="journal article" date="2013" name="PLoS Pathog.">
        <title>Genomic analysis of the Kiwifruit pathogen Pseudomonas syringae pv. actinidiae provides insight into the origins of an emergent plant disease.</title>
        <authorList>
            <person name="McCann H.C."/>
            <person name="Rikkerink E.H."/>
            <person name="Bertels F."/>
            <person name="Fiers M."/>
            <person name="Lu A."/>
            <person name="Rees-George J."/>
            <person name="Andersen M.T."/>
            <person name="Gleave A.P."/>
            <person name="Haubold B."/>
            <person name="Wohlers M.W."/>
            <person name="Guttman D.S."/>
            <person name="Wang P.W."/>
            <person name="Straub C."/>
            <person name="Vanneste J.L."/>
            <person name="Rainey P.B."/>
            <person name="Templeton M.D."/>
        </authorList>
    </citation>
    <scope>NUCLEOTIDE SEQUENCE [LARGE SCALE GENOMIC DNA]</scope>
    <source>
        <strain evidence="1 2">ICMP 18807</strain>
    </source>
</reference>
<organism evidence="1 2">
    <name type="scientific">Pseudomonas syringae pv. actinidiae ICMP 18807</name>
    <dbReference type="NCBI Taxonomy" id="1194404"/>
    <lineage>
        <taxon>Bacteria</taxon>
        <taxon>Pseudomonadati</taxon>
        <taxon>Pseudomonadota</taxon>
        <taxon>Gammaproteobacteria</taxon>
        <taxon>Pseudomonadales</taxon>
        <taxon>Pseudomonadaceae</taxon>
        <taxon>Pseudomonas</taxon>
        <taxon>Pseudomonas syringae</taxon>
    </lineage>
</organism>
<gene>
    <name evidence="1" type="primary">phnK</name>
    <name evidence="1" type="ORF">A244_30747</name>
</gene>
<dbReference type="Proteomes" id="UP000015729">
    <property type="component" value="Unassembled WGS sequence"/>
</dbReference>
<keyword evidence="1" id="KW-0456">Lyase</keyword>
<dbReference type="AlphaFoldDB" id="S6UC95"/>
<sequence>MISAGSLSPEGARQAEPAQPLLKVRGLTRLYGVQKGCQDVSFDL</sequence>
<comment type="caution">
    <text evidence="1">The sequence shown here is derived from an EMBL/GenBank/DDBJ whole genome shotgun (WGS) entry which is preliminary data.</text>
</comment>
<proteinExistence type="predicted"/>
<dbReference type="PATRIC" id="fig|1194404.4.peg.6332"/>
<name>S6UC95_PSESF</name>
<accession>S6UC95</accession>
<protein>
    <submittedName>
        <fullName evidence="1">Phosphonate C-P lyase system protein PhnK</fullName>
    </submittedName>
</protein>
<evidence type="ECO:0000313" key="1">
    <source>
        <dbReference type="EMBL" id="EPN39458.1"/>
    </source>
</evidence>
<dbReference type="GO" id="GO:0016829">
    <property type="term" value="F:lyase activity"/>
    <property type="evidence" value="ECO:0007669"/>
    <property type="project" value="UniProtKB-KW"/>
</dbReference>
<dbReference type="EMBL" id="AOKG01002109">
    <property type="protein sequence ID" value="EPN39458.1"/>
    <property type="molecule type" value="Genomic_DNA"/>
</dbReference>
<evidence type="ECO:0000313" key="2">
    <source>
        <dbReference type="Proteomes" id="UP000015729"/>
    </source>
</evidence>